<proteinExistence type="predicted"/>
<dbReference type="InterPro" id="IPR046720">
    <property type="entry name" value="DUF6612"/>
</dbReference>
<evidence type="ECO:0000313" key="3">
    <source>
        <dbReference type="Proteomes" id="UP000031829"/>
    </source>
</evidence>
<evidence type="ECO:0008006" key="4">
    <source>
        <dbReference type="Google" id="ProtNLM"/>
    </source>
</evidence>
<dbReference type="PROSITE" id="PS51257">
    <property type="entry name" value="PROKAR_LIPOPROTEIN"/>
    <property type="match status" value="1"/>
</dbReference>
<feature type="chain" id="PRO_5038987890" description="Lipoprotein" evidence="1">
    <location>
        <begin position="20"/>
        <end position="459"/>
    </location>
</feature>
<protein>
    <recommendedName>
        <fullName evidence="4">Lipoprotein</fullName>
    </recommendedName>
</protein>
<dbReference type="AlphaFoldDB" id="A0A0B6AU81"/>
<dbReference type="EMBL" id="CP009920">
    <property type="protein sequence ID" value="AJI24263.1"/>
    <property type="molecule type" value="Genomic_DNA"/>
</dbReference>
<accession>A0A0B6AU81</accession>
<dbReference type="Pfam" id="PF20316">
    <property type="entry name" value="DUF6612"/>
    <property type="match status" value="1"/>
</dbReference>
<gene>
    <name evidence="2" type="ORF">BG04_3174</name>
</gene>
<organism evidence="2 3">
    <name type="scientific">Priestia megaterium (strain ATCC 14581 / DSM 32 / CCUG 1817 / JCM 2506 / NBRC 15308 / NCIMB 9376 / NCTC 10342 / NRRL B-14308 / VKM B-512 / Ford 19)</name>
    <name type="common">Bacillus megaterium</name>
    <dbReference type="NCBI Taxonomy" id="1348623"/>
    <lineage>
        <taxon>Bacteria</taxon>
        <taxon>Bacillati</taxon>
        <taxon>Bacillota</taxon>
        <taxon>Bacilli</taxon>
        <taxon>Bacillales</taxon>
        <taxon>Bacillaceae</taxon>
        <taxon>Priestia</taxon>
    </lineage>
</organism>
<feature type="signal peptide" evidence="1">
    <location>
        <begin position="1"/>
        <end position="19"/>
    </location>
</feature>
<dbReference type="Proteomes" id="UP000031829">
    <property type="component" value="Chromosome"/>
</dbReference>
<dbReference type="GeneID" id="93641236"/>
<reference evidence="2 3" key="1">
    <citation type="journal article" date="2015" name="Genome Announc.">
        <title>Complete genome sequences for 35 biothreat assay-relevant bacillus species.</title>
        <authorList>
            <person name="Johnson S.L."/>
            <person name="Daligault H.E."/>
            <person name="Davenport K.W."/>
            <person name="Jaissle J."/>
            <person name="Frey K.G."/>
            <person name="Ladner J.T."/>
            <person name="Broomall S.M."/>
            <person name="Bishop-Lilly K.A."/>
            <person name="Bruce D.C."/>
            <person name="Gibbons H.S."/>
            <person name="Coyne S.R."/>
            <person name="Lo C.C."/>
            <person name="Meincke L."/>
            <person name="Munk A.C."/>
            <person name="Koroleva G.I."/>
            <person name="Rosenzweig C.N."/>
            <person name="Palacios G.F."/>
            <person name="Redden C.L."/>
            <person name="Minogue T.D."/>
            <person name="Chain P.S."/>
        </authorList>
    </citation>
    <scope>NUCLEOTIDE SEQUENCE [LARGE SCALE GENOMIC DNA]</scope>
    <source>
        <strain evidence="3">ATCC 14581 / DSM 32 / JCM 2506 / NBRC 15308 / NCIMB 9376 / NCTC 10342 / NRRL B-14308 / VKM B-512</strain>
    </source>
</reference>
<dbReference type="KEGG" id="bmeg:BG04_3174"/>
<dbReference type="RefSeq" id="WP_034654104.1">
    <property type="nucleotide sequence ID" value="NZ_BCVB01000007.1"/>
</dbReference>
<sequence>MKKIMNTSLALSFALLLSACGMPSSEELTGDVKEAQEKVKNVQVKVTGKEEGSSDYQVNGVQEFDFKSKAGYINTKMNGEELKMYHDGDETLAVAGEESTKVQGEEKKYVTALINNARELQQNPIRYYQKYDKNLPDEFDVTEKDKEYVLTFNGEKDKKQKIVAGDAKAYYKITNQGSDTAVDLDQVKGKDFSLVVTIDKETKQIKKVVKNQSYSVNVDGKTENSKSKQTYTYTYNQLDNVTKPKVEAKAAAASTDSSTETPNKEKQAAYAKEAGQYVDALIQATVYQNTDQFVAKHPNQQDKKQVKEKGEFQKSSFVEFFETNFKGALSSLSSNITDEQLNEVSSAFLKALSSTKYTIKDAAYSDEDDAYVVQVEIQGFNDASVLAEVMTPLAEKYQAGELSNEQLVNELIDGVAKRYREPVELLPAKTVPVHVVRNGEQDYEVLMQDEYLLTFAQQS</sequence>
<evidence type="ECO:0000256" key="1">
    <source>
        <dbReference type="SAM" id="SignalP"/>
    </source>
</evidence>
<evidence type="ECO:0000313" key="2">
    <source>
        <dbReference type="EMBL" id="AJI24263.1"/>
    </source>
</evidence>
<name>A0A0B6AU81_PRIM2</name>
<dbReference type="HOGENOM" id="CLU_599440_0_0_9"/>
<keyword evidence="1" id="KW-0732">Signal</keyword>